<organism evidence="9 10">
    <name type="scientific">Actinoplanes auranticolor</name>
    <dbReference type="NCBI Taxonomy" id="47988"/>
    <lineage>
        <taxon>Bacteria</taxon>
        <taxon>Bacillati</taxon>
        <taxon>Actinomycetota</taxon>
        <taxon>Actinomycetes</taxon>
        <taxon>Micromonosporales</taxon>
        <taxon>Micromonosporaceae</taxon>
        <taxon>Actinoplanes</taxon>
    </lineage>
</organism>
<feature type="transmembrane region" description="Helical" evidence="7">
    <location>
        <begin position="231"/>
        <end position="255"/>
    </location>
</feature>
<keyword evidence="2" id="KW-1003">Cell membrane</keyword>
<keyword evidence="4 7" id="KW-1133">Transmembrane helix</keyword>
<protein>
    <recommendedName>
        <fullName evidence="8">ABC3 transporter permease C-terminal domain-containing protein</fullName>
    </recommendedName>
</protein>
<sequence length="439" mass="44385">MIRQALRAGPWSFLGPFSTQLLAAALVTAGLGITTSFGRAPLDAAARQALTDSGLTEIAIIFVMIAIYLSIIIVGVTMAATIAQQARDIALVRAIGATPGRVRRAVAAQAAIVAVPATLLGVPLGTLGGRTWIGGVVTHDLAPATVTFHPHPAALPIALAVTVGTSLAGALIAAIRPSRMRPAVALAETAAPRRRIGGLRTVAGLILVTGGTVLSITIADLDAETTDSLGLLVMLALCVGAGLLGPALLRVAALAGRLFGDTGRLAGDTIAVQAKALSSALVPLTLAIAFTAVKVIILKTTEHTTGTAPAAADRWLEYSGTSVYAAFAAVAAVNTLVTVVLSRRRDLAVTQLAGATRRRALAVVVCEALLVTGTALVVGAAVAATTTLPLLHTALGTWTPWVPASWLLTGVLGTTALVLAGTALPAALAMRRPPIEVVG</sequence>
<evidence type="ECO:0000259" key="8">
    <source>
        <dbReference type="Pfam" id="PF02687"/>
    </source>
</evidence>
<dbReference type="PANTHER" id="PTHR30572:SF4">
    <property type="entry name" value="ABC TRANSPORTER PERMEASE YTRF"/>
    <property type="match status" value="1"/>
</dbReference>
<dbReference type="Proteomes" id="UP000681340">
    <property type="component" value="Unassembled WGS sequence"/>
</dbReference>
<keyword evidence="3 7" id="KW-0812">Transmembrane</keyword>
<reference evidence="9" key="1">
    <citation type="submission" date="2021-03" db="EMBL/GenBank/DDBJ databases">
        <title>Whole genome shotgun sequence of Actinoplanes auranticolor NBRC 12245.</title>
        <authorList>
            <person name="Komaki H."/>
            <person name="Tamura T."/>
        </authorList>
    </citation>
    <scope>NUCLEOTIDE SEQUENCE</scope>
    <source>
        <strain evidence="9">NBRC 12245</strain>
    </source>
</reference>
<feature type="transmembrane region" description="Helical" evidence="7">
    <location>
        <begin position="361"/>
        <end position="384"/>
    </location>
</feature>
<dbReference type="AlphaFoldDB" id="A0A919SQC8"/>
<dbReference type="RefSeq" id="WP_212992609.1">
    <property type="nucleotide sequence ID" value="NZ_BAABEA010000001.1"/>
</dbReference>
<feature type="transmembrane region" description="Helical" evidence="7">
    <location>
        <begin position="21"/>
        <end position="38"/>
    </location>
</feature>
<feature type="domain" description="ABC3 transporter permease C-terminal" evidence="8">
    <location>
        <begin position="60"/>
        <end position="180"/>
    </location>
</feature>
<dbReference type="InterPro" id="IPR050250">
    <property type="entry name" value="Macrolide_Exporter_MacB"/>
</dbReference>
<feature type="transmembrane region" description="Helical" evidence="7">
    <location>
        <begin position="196"/>
        <end position="219"/>
    </location>
</feature>
<evidence type="ECO:0000256" key="2">
    <source>
        <dbReference type="ARBA" id="ARBA00022475"/>
    </source>
</evidence>
<evidence type="ECO:0000256" key="4">
    <source>
        <dbReference type="ARBA" id="ARBA00022989"/>
    </source>
</evidence>
<feature type="transmembrane region" description="Helical" evidence="7">
    <location>
        <begin position="58"/>
        <end position="83"/>
    </location>
</feature>
<evidence type="ECO:0000256" key="7">
    <source>
        <dbReference type="SAM" id="Phobius"/>
    </source>
</evidence>
<evidence type="ECO:0000256" key="1">
    <source>
        <dbReference type="ARBA" id="ARBA00004651"/>
    </source>
</evidence>
<name>A0A919SQC8_9ACTN</name>
<evidence type="ECO:0000256" key="5">
    <source>
        <dbReference type="ARBA" id="ARBA00023136"/>
    </source>
</evidence>
<comment type="similarity">
    <text evidence="6">Belongs to the ABC-4 integral membrane protein family.</text>
</comment>
<evidence type="ECO:0000256" key="6">
    <source>
        <dbReference type="ARBA" id="ARBA00038076"/>
    </source>
</evidence>
<dbReference type="GO" id="GO:0022857">
    <property type="term" value="F:transmembrane transporter activity"/>
    <property type="evidence" value="ECO:0007669"/>
    <property type="project" value="TreeGrafter"/>
</dbReference>
<dbReference type="EMBL" id="BOQL01000058">
    <property type="protein sequence ID" value="GIM75726.1"/>
    <property type="molecule type" value="Genomic_DNA"/>
</dbReference>
<feature type="transmembrane region" description="Helical" evidence="7">
    <location>
        <begin position="276"/>
        <end position="297"/>
    </location>
</feature>
<evidence type="ECO:0000313" key="10">
    <source>
        <dbReference type="Proteomes" id="UP000681340"/>
    </source>
</evidence>
<feature type="transmembrane region" description="Helical" evidence="7">
    <location>
        <begin position="404"/>
        <end position="424"/>
    </location>
</feature>
<accession>A0A919SQC8</accession>
<feature type="transmembrane region" description="Helical" evidence="7">
    <location>
        <begin position="323"/>
        <end position="341"/>
    </location>
</feature>
<feature type="transmembrane region" description="Helical" evidence="7">
    <location>
        <begin position="153"/>
        <end position="175"/>
    </location>
</feature>
<dbReference type="GO" id="GO:0005886">
    <property type="term" value="C:plasma membrane"/>
    <property type="evidence" value="ECO:0007669"/>
    <property type="project" value="UniProtKB-SubCell"/>
</dbReference>
<dbReference type="PANTHER" id="PTHR30572">
    <property type="entry name" value="MEMBRANE COMPONENT OF TRANSPORTER-RELATED"/>
    <property type="match status" value="1"/>
</dbReference>
<feature type="domain" description="ABC3 transporter permease C-terminal" evidence="8">
    <location>
        <begin position="325"/>
        <end position="434"/>
    </location>
</feature>
<feature type="transmembrane region" description="Helical" evidence="7">
    <location>
        <begin position="110"/>
        <end position="133"/>
    </location>
</feature>
<proteinExistence type="inferred from homology"/>
<keyword evidence="10" id="KW-1185">Reference proteome</keyword>
<comment type="subcellular location">
    <subcellularLocation>
        <location evidence="1">Cell membrane</location>
        <topology evidence="1">Multi-pass membrane protein</topology>
    </subcellularLocation>
</comment>
<comment type="caution">
    <text evidence="9">The sequence shown here is derived from an EMBL/GenBank/DDBJ whole genome shotgun (WGS) entry which is preliminary data.</text>
</comment>
<evidence type="ECO:0000256" key="3">
    <source>
        <dbReference type="ARBA" id="ARBA00022692"/>
    </source>
</evidence>
<keyword evidence="5 7" id="KW-0472">Membrane</keyword>
<gene>
    <name evidence="9" type="ORF">Aau02nite_67390</name>
</gene>
<evidence type="ECO:0000313" key="9">
    <source>
        <dbReference type="EMBL" id="GIM75726.1"/>
    </source>
</evidence>
<dbReference type="InterPro" id="IPR003838">
    <property type="entry name" value="ABC3_permease_C"/>
</dbReference>
<dbReference type="Pfam" id="PF02687">
    <property type="entry name" value="FtsX"/>
    <property type="match status" value="2"/>
</dbReference>